<dbReference type="EMBL" id="REFH01000014">
    <property type="protein sequence ID" value="RMA71662.1"/>
    <property type="molecule type" value="Genomic_DNA"/>
</dbReference>
<proteinExistence type="predicted"/>
<feature type="transmembrane region" description="Helical" evidence="1">
    <location>
        <begin position="124"/>
        <end position="141"/>
    </location>
</feature>
<name>A0A3L9ZXW5_9FLAO</name>
<protein>
    <submittedName>
        <fullName evidence="2">Uncharacterized protein</fullName>
    </submittedName>
</protein>
<dbReference type="RefSeq" id="WP_121926595.1">
    <property type="nucleotide sequence ID" value="NZ_CBCSGA010000016.1"/>
</dbReference>
<sequence length="147" mass="15550">MNNNNILAGLGGAIVLTILNESLKHLHGDMPRIELVGEEAVQKTASYFGIDIENQDALTGASLVGDLVSNTAYFSLIEGEGNQLWTKAASAGVFAGLGAINIPSKIGLNDEPVTKTNNTKLLTIGYYLAGALATAAIVRIFEKFEKK</sequence>
<accession>A0A3L9ZXW5</accession>
<evidence type="ECO:0000313" key="3">
    <source>
        <dbReference type="Proteomes" id="UP000280368"/>
    </source>
</evidence>
<keyword evidence="1" id="KW-0472">Membrane</keyword>
<dbReference type="Proteomes" id="UP000280368">
    <property type="component" value="Unassembled WGS sequence"/>
</dbReference>
<keyword evidence="1" id="KW-0812">Transmembrane</keyword>
<organism evidence="2 3">
    <name type="scientific">Flavobacterium weaverense</name>
    <dbReference type="NCBI Taxonomy" id="271156"/>
    <lineage>
        <taxon>Bacteria</taxon>
        <taxon>Pseudomonadati</taxon>
        <taxon>Bacteroidota</taxon>
        <taxon>Flavobacteriia</taxon>
        <taxon>Flavobacteriales</taxon>
        <taxon>Flavobacteriaceae</taxon>
        <taxon>Flavobacterium</taxon>
    </lineage>
</organism>
<comment type="caution">
    <text evidence="2">The sequence shown here is derived from an EMBL/GenBank/DDBJ whole genome shotgun (WGS) entry which is preliminary data.</text>
</comment>
<dbReference type="AlphaFoldDB" id="A0A3L9ZXW5"/>
<evidence type="ECO:0000313" key="2">
    <source>
        <dbReference type="EMBL" id="RMA71662.1"/>
    </source>
</evidence>
<keyword evidence="1" id="KW-1133">Transmembrane helix</keyword>
<dbReference type="OrthoDB" id="677977at2"/>
<gene>
    <name evidence="2" type="ORF">BC961_3052</name>
</gene>
<evidence type="ECO:0000256" key="1">
    <source>
        <dbReference type="SAM" id="Phobius"/>
    </source>
</evidence>
<keyword evidence="3" id="KW-1185">Reference proteome</keyword>
<reference evidence="2 3" key="1">
    <citation type="submission" date="2018-10" db="EMBL/GenBank/DDBJ databases">
        <title>Genomic Encyclopedia of Archaeal and Bacterial Type Strains, Phase II (KMG-II): from individual species to whole genera.</title>
        <authorList>
            <person name="Goeker M."/>
        </authorList>
    </citation>
    <scope>NUCLEOTIDE SEQUENCE [LARGE SCALE GENOMIC DNA]</scope>
    <source>
        <strain evidence="2 3">DSM 19727</strain>
    </source>
</reference>